<evidence type="ECO:0008006" key="4">
    <source>
        <dbReference type="Google" id="ProtNLM"/>
    </source>
</evidence>
<evidence type="ECO:0000313" key="3">
    <source>
        <dbReference type="Proteomes" id="UP000316852"/>
    </source>
</evidence>
<organism evidence="2 3">
    <name type="scientific">Eiseniibacteriota bacterium</name>
    <dbReference type="NCBI Taxonomy" id="2212470"/>
    <lineage>
        <taxon>Bacteria</taxon>
        <taxon>Candidatus Eiseniibacteriota</taxon>
    </lineage>
</organism>
<sequence length="148" mass="15841">MPLRVLACLLVIAILGCSADEVHSPLEFFPGSQPTSWAVCDKFGASGDHVQVCASLVNAPGTTTPTAYSISFYLPRTLRVHLAAFDAHGALVKVLLEGEEAATIGQYRTPPIIWDFTDSRGARVPRGNYRCYIAAGEDFISSSDVAVP</sequence>
<protein>
    <recommendedName>
        <fullName evidence="4">FlgD Ig-like domain-containing protein</fullName>
    </recommendedName>
</protein>
<feature type="signal peptide" evidence="1">
    <location>
        <begin position="1"/>
        <end position="19"/>
    </location>
</feature>
<dbReference type="EMBL" id="VBOW01000013">
    <property type="protein sequence ID" value="TMQ60680.1"/>
    <property type="molecule type" value="Genomic_DNA"/>
</dbReference>
<accession>A0A538TAM3</accession>
<evidence type="ECO:0000256" key="1">
    <source>
        <dbReference type="SAM" id="SignalP"/>
    </source>
</evidence>
<name>A0A538TAM3_UNCEI</name>
<dbReference type="Gene3D" id="2.60.40.4070">
    <property type="match status" value="1"/>
</dbReference>
<proteinExistence type="predicted"/>
<comment type="caution">
    <text evidence="2">The sequence shown here is derived from an EMBL/GenBank/DDBJ whole genome shotgun (WGS) entry which is preliminary data.</text>
</comment>
<dbReference type="Proteomes" id="UP000316852">
    <property type="component" value="Unassembled WGS sequence"/>
</dbReference>
<reference evidence="2 3" key="1">
    <citation type="journal article" date="2019" name="Nat. Microbiol.">
        <title>Mediterranean grassland soil C-N compound turnover is dependent on rainfall and depth, and is mediated by genomically divergent microorganisms.</title>
        <authorList>
            <person name="Diamond S."/>
            <person name="Andeer P.F."/>
            <person name="Li Z."/>
            <person name="Crits-Christoph A."/>
            <person name="Burstein D."/>
            <person name="Anantharaman K."/>
            <person name="Lane K.R."/>
            <person name="Thomas B.C."/>
            <person name="Pan C."/>
            <person name="Northen T.R."/>
            <person name="Banfield J.F."/>
        </authorList>
    </citation>
    <scope>NUCLEOTIDE SEQUENCE [LARGE SCALE GENOMIC DNA]</scope>
    <source>
        <strain evidence="2">WS_6</strain>
    </source>
</reference>
<gene>
    <name evidence="2" type="ORF">E6K76_01405</name>
</gene>
<feature type="chain" id="PRO_5022163474" description="FlgD Ig-like domain-containing protein" evidence="1">
    <location>
        <begin position="20"/>
        <end position="148"/>
    </location>
</feature>
<dbReference type="PROSITE" id="PS51257">
    <property type="entry name" value="PROKAR_LIPOPROTEIN"/>
    <property type="match status" value="1"/>
</dbReference>
<dbReference type="AlphaFoldDB" id="A0A538TAM3"/>
<keyword evidence="1" id="KW-0732">Signal</keyword>
<evidence type="ECO:0000313" key="2">
    <source>
        <dbReference type="EMBL" id="TMQ60680.1"/>
    </source>
</evidence>